<evidence type="ECO:0000313" key="2">
    <source>
        <dbReference type="Proteomes" id="UP000784294"/>
    </source>
</evidence>
<protein>
    <submittedName>
        <fullName evidence="1">Uncharacterized protein</fullName>
    </submittedName>
</protein>
<dbReference type="AlphaFoldDB" id="A0A3S5B0A6"/>
<organism evidence="1 2">
    <name type="scientific">Protopolystoma xenopodis</name>
    <dbReference type="NCBI Taxonomy" id="117903"/>
    <lineage>
        <taxon>Eukaryota</taxon>
        <taxon>Metazoa</taxon>
        <taxon>Spiralia</taxon>
        <taxon>Lophotrochozoa</taxon>
        <taxon>Platyhelminthes</taxon>
        <taxon>Monogenea</taxon>
        <taxon>Polyopisthocotylea</taxon>
        <taxon>Polystomatidea</taxon>
        <taxon>Polystomatidae</taxon>
        <taxon>Protopolystoma</taxon>
    </lineage>
</organism>
<reference evidence="1" key="1">
    <citation type="submission" date="2018-11" db="EMBL/GenBank/DDBJ databases">
        <authorList>
            <consortium name="Pathogen Informatics"/>
        </authorList>
    </citation>
    <scope>NUCLEOTIDE SEQUENCE</scope>
</reference>
<dbReference type="EMBL" id="CAAALY010253165">
    <property type="protein sequence ID" value="VEL36781.1"/>
    <property type="molecule type" value="Genomic_DNA"/>
</dbReference>
<name>A0A3S5B0A6_9PLAT</name>
<dbReference type="Proteomes" id="UP000784294">
    <property type="component" value="Unassembled WGS sequence"/>
</dbReference>
<comment type="caution">
    <text evidence="1">The sequence shown here is derived from an EMBL/GenBank/DDBJ whole genome shotgun (WGS) entry which is preliminary data.</text>
</comment>
<proteinExistence type="predicted"/>
<accession>A0A3S5B0A6</accession>
<sequence>MKLCVSQPSSQANIATDAIDRETACVKTPFEHELHPCTSSAVRSSSLKGSRAFALNRISTGPVSHKKEKVQYKRVSVETSMVAEVLF</sequence>
<keyword evidence="2" id="KW-1185">Reference proteome</keyword>
<evidence type="ECO:0000313" key="1">
    <source>
        <dbReference type="EMBL" id="VEL36781.1"/>
    </source>
</evidence>
<gene>
    <name evidence="1" type="ORF">PXEA_LOCUS30221</name>
</gene>